<gene>
    <name evidence="2" type="ORF">CFK40_00785</name>
</gene>
<sequence length="223" mass="26520">MTYNFNLVKFFFSFDDHLYRIHKAEKVYNLWKISGLLVLLSVVIYAWMASLGMGTDFISKDAIGLSELHYEQSKLWFILGRVGFAILMALFLLFVPSLILHLVTDVPYQKVMMMQQIILFVMLIERVMWIPLFVNFGLDWYVSPLSFGVIVSYFTEASWPVYFFGAISLFQLWIIWFQIKYLGYLSTIKKYWIWLNVISLHIFYWFVVAFLAYGDSLMISRWF</sequence>
<feature type="transmembrane region" description="Helical" evidence="1">
    <location>
        <begin position="75"/>
        <end position="96"/>
    </location>
</feature>
<protein>
    <recommendedName>
        <fullName evidence="4">Yip1 domain-containing protein</fullName>
    </recommendedName>
</protein>
<dbReference type="EMBL" id="CP022437">
    <property type="protein sequence ID" value="ASN03647.1"/>
    <property type="molecule type" value="Genomic_DNA"/>
</dbReference>
<proteinExistence type="predicted"/>
<evidence type="ECO:0008006" key="4">
    <source>
        <dbReference type="Google" id="ProtNLM"/>
    </source>
</evidence>
<dbReference type="RefSeq" id="WP_089530221.1">
    <property type="nucleotide sequence ID" value="NZ_CP022437.1"/>
</dbReference>
<keyword evidence="3" id="KW-1185">Reference proteome</keyword>
<feature type="transmembrane region" description="Helical" evidence="1">
    <location>
        <begin position="191"/>
        <end position="213"/>
    </location>
</feature>
<evidence type="ECO:0000313" key="3">
    <source>
        <dbReference type="Proteomes" id="UP000204391"/>
    </source>
</evidence>
<dbReference type="AlphaFoldDB" id="A0A221M7N0"/>
<feature type="transmembrane region" description="Helical" evidence="1">
    <location>
        <begin position="30"/>
        <end position="48"/>
    </location>
</feature>
<name>A0A221M7N0_9BACI</name>
<evidence type="ECO:0000256" key="1">
    <source>
        <dbReference type="SAM" id="Phobius"/>
    </source>
</evidence>
<feature type="transmembrane region" description="Helical" evidence="1">
    <location>
        <begin position="117"/>
        <end position="138"/>
    </location>
</feature>
<reference evidence="2 3" key="1">
    <citation type="journal article" date="2003" name="Int. J. Syst. Evol. Microbiol.">
        <title>Virgibacillus carmonensis sp. nov., Virgibacillus necropolis sp. nov. and Virgibacillus picturae sp. nov., three novel species isolated from deteriorated mural paintings, transfer of the species of the genus salibacillus to Virgibacillus, as Virgibacillus marismortui comb. nov. and Virgibacillus salexigens comb. nov., and emended description of the genus Virgibacillus.</title>
        <authorList>
            <person name="Heyrman J."/>
            <person name="Logan N.A."/>
            <person name="Busse H.J."/>
            <person name="Balcaen A."/>
            <person name="Lebbe L."/>
            <person name="Rodriguez-Diaz M."/>
            <person name="Swings J."/>
            <person name="De Vos P."/>
        </authorList>
    </citation>
    <scope>NUCLEOTIDE SEQUENCE [LARGE SCALE GENOMIC DNA]</scope>
    <source>
        <strain evidence="2 3">LMG 19488</strain>
    </source>
</reference>
<organism evidence="2 3">
    <name type="scientific">Virgibacillus necropolis</name>
    <dbReference type="NCBI Taxonomy" id="163877"/>
    <lineage>
        <taxon>Bacteria</taxon>
        <taxon>Bacillati</taxon>
        <taxon>Bacillota</taxon>
        <taxon>Bacilli</taxon>
        <taxon>Bacillales</taxon>
        <taxon>Bacillaceae</taxon>
        <taxon>Virgibacillus</taxon>
    </lineage>
</organism>
<accession>A0A221M7N0</accession>
<feature type="transmembrane region" description="Helical" evidence="1">
    <location>
        <begin position="158"/>
        <end position="179"/>
    </location>
</feature>
<keyword evidence="1" id="KW-1133">Transmembrane helix</keyword>
<keyword evidence="1" id="KW-0472">Membrane</keyword>
<keyword evidence="1" id="KW-0812">Transmembrane</keyword>
<dbReference type="OrthoDB" id="2455856at2"/>
<evidence type="ECO:0000313" key="2">
    <source>
        <dbReference type="EMBL" id="ASN03647.1"/>
    </source>
</evidence>
<dbReference type="KEGG" id="vne:CFK40_00785"/>
<dbReference type="Proteomes" id="UP000204391">
    <property type="component" value="Chromosome"/>
</dbReference>